<dbReference type="InterPro" id="IPR041698">
    <property type="entry name" value="Methyltransf_25"/>
</dbReference>
<accession>B7T197</accession>
<dbReference type="InterPro" id="IPR029063">
    <property type="entry name" value="SAM-dependent_MTases_sf"/>
</dbReference>
<organism evidence="2">
    <name type="scientific">uncultured soil bacterium</name>
    <dbReference type="NCBI Taxonomy" id="164851"/>
    <lineage>
        <taxon>Bacteria</taxon>
        <taxon>environmental samples</taxon>
    </lineage>
</organism>
<dbReference type="SUPFAM" id="SSF53335">
    <property type="entry name" value="S-adenosyl-L-methionine-dependent methyltransferases"/>
    <property type="match status" value="1"/>
</dbReference>
<dbReference type="AlphaFoldDB" id="B7T197"/>
<feature type="domain" description="Methyltransferase" evidence="1">
    <location>
        <begin position="71"/>
        <end position="169"/>
    </location>
</feature>
<gene>
    <name evidence="2" type="primary">veg25</name>
</gene>
<dbReference type="SMR" id="B7T197"/>
<dbReference type="NCBIfam" id="NF041820">
    <property type="entry name" value="daptide_MTase"/>
    <property type="match status" value="1"/>
</dbReference>
<sequence>MSDQLAQDAVRTTRADVLLASAGERGILCDYYSETAAEIYRDIMDDEGEDPAASSEAEVFASHIPAGSAPVLELAAGAGRLTFPLLDLGLEVTALELSAKMVATLRTRLAEAPAEVQARCTAVVGDMADFAFDEQFRAVIISPGTIAVLDDAGRAGLYASVRKHLAPGGQFLVGVGQQNPSKAEPLERFQDLTGESGRKYMLHHERWFPGDEEVHDITIYPADEAADPFLICTHRMRIPNMDRIVRECEAAGFDVTVQPFAGKLPEDVLLLKASLRGDS</sequence>
<protein>
    <submittedName>
        <fullName evidence="2">Veg25</fullName>
    </submittedName>
</protein>
<dbReference type="InterPro" id="IPR049690">
    <property type="entry name" value="Daptide_MTase"/>
</dbReference>
<name>B7T197_9BACT</name>
<evidence type="ECO:0000313" key="2">
    <source>
        <dbReference type="EMBL" id="ACJ60967.1"/>
    </source>
</evidence>
<reference evidence="2" key="1">
    <citation type="journal article" date="2008" name="Proc. Natl. Acad. Sci. U.S.A.">
        <title>Cloning and characterization of new glycopeptide gene clusters found in an environmental DNA megalibrary.</title>
        <authorList>
            <person name="Banik J.J."/>
            <person name="Brady S.F."/>
        </authorList>
    </citation>
    <scope>NUCLEOTIDE SEQUENCE</scope>
</reference>
<dbReference type="EMBL" id="EU874252">
    <property type="protein sequence ID" value="ACJ60967.1"/>
    <property type="molecule type" value="Genomic_DNA"/>
</dbReference>
<dbReference type="Gene3D" id="6.20.160.20">
    <property type="match status" value="2"/>
</dbReference>
<proteinExistence type="predicted"/>
<dbReference type="Pfam" id="PF13649">
    <property type="entry name" value="Methyltransf_25"/>
    <property type="match status" value="1"/>
</dbReference>
<dbReference type="CDD" id="cd02440">
    <property type="entry name" value="AdoMet_MTases"/>
    <property type="match status" value="1"/>
</dbReference>
<evidence type="ECO:0000259" key="1">
    <source>
        <dbReference type="Pfam" id="PF13649"/>
    </source>
</evidence>